<reference evidence="4 5" key="1">
    <citation type="submission" date="2018-09" db="EMBL/GenBank/DDBJ databases">
        <title>Streptomyces sp. nov. DS1-2, an endophytic actinomycete isolated from roots of Dendrobium scabrilingue.</title>
        <authorList>
            <person name="Kuncharoen N."/>
            <person name="Kudo T."/>
            <person name="Ohkuma M."/>
            <person name="Yuki M."/>
            <person name="Tanasupawat S."/>
        </authorList>
    </citation>
    <scope>NUCLEOTIDE SEQUENCE [LARGE SCALE GENOMIC DNA]</scope>
    <source>
        <strain evidence="2 5">AZ1-7</strain>
        <strain evidence="3 4">DS1-2</strain>
    </source>
</reference>
<dbReference type="InterPro" id="IPR029063">
    <property type="entry name" value="SAM-dependent_MTases_sf"/>
</dbReference>
<dbReference type="OrthoDB" id="8163513at2"/>
<protein>
    <submittedName>
        <fullName evidence="2">SAM-dependent methyltransferase</fullName>
    </submittedName>
</protein>
<comment type="caution">
    <text evidence="2">The sequence shown here is derived from an EMBL/GenBank/DDBJ whole genome shotgun (WGS) entry which is preliminary data.</text>
</comment>
<dbReference type="Gene3D" id="3.40.50.150">
    <property type="entry name" value="Vaccinia Virus protein VP39"/>
    <property type="match status" value="1"/>
</dbReference>
<proteinExistence type="predicted"/>
<dbReference type="AlphaFoldDB" id="A0A3A9W6C8"/>
<accession>A0A3A9W6C8</accession>
<name>A0A3A9W6C8_9ACTN</name>
<evidence type="ECO:0000313" key="3">
    <source>
        <dbReference type="EMBL" id="RKN21919.1"/>
    </source>
</evidence>
<dbReference type="GO" id="GO:0032259">
    <property type="term" value="P:methylation"/>
    <property type="evidence" value="ECO:0007669"/>
    <property type="project" value="UniProtKB-KW"/>
</dbReference>
<dbReference type="InterPro" id="IPR022744">
    <property type="entry name" value="MeTrfase_dom_put"/>
</dbReference>
<keyword evidence="2" id="KW-0808">Transferase</keyword>
<organism evidence="2 5">
    <name type="scientific">Streptomyces radicis</name>
    <dbReference type="NCBI Taxonomy" id="1750517"/>
    <lineage>
        <taxon>Bacteria</taxon>
        <taxon>Bacillati</taxon>
        <taxon>Actinomycetota</taxon>
        <taxon>Actinomycetes</taxon>
        <taxon>Kitasatosporales</taxon>
        <taxon>Streptomycetaceae</taxon>
        <taxon>Streptomyces</taxon>
    </lineage>
</organism>
<dbReference type="EMBL" id="RBDX01000010">
    <property type="protein sequence ID" value="RKN08761.1"/>
    <property type="molecule type" value="Genomic_DNA"/>
</dbReference>
<evidence type="ECO:0000259" key="1">
    <source>
        <dbReference type="Pfam" id="PF12147"/>
    </source>
</evidence>
<gene>
    <name evidence="3" type="ORF">D7318_15400</name>
    <name evidence="2" type="ORF">D7319_14445</name>
</gene>
<feature type="domain" description="Methyltransferase" evidence="1">
    <location>
        <begin position="41"/>
        <end position="159"/>
    </location>
</feature>
<evidence type="ECO:0000313" key="5">
    <source>
        <dbReference type="Proteomes" id="UP000275024"/>
    </source>
</evidence>
<keyword evidence="4" id="KW-1185">Reference proteome</keyword>
<dbReference type="GO" id="GO:0008168">
    <property type="term" value="F:methyltransferase activity"/>
    <property type="evidence" value="ECO:0007669"/>
    <property type="project" value="UniProtKB-KW"/>
</dbReference>
<dbReference type="SUPFAM" id="SSF53335">
    <property type="entry name" value="S-adenosyl-L-methionine-dependent methyltransferases"/>
    <property type="match status" value="1"/>
</dbReference>
<dbReference type="Proteomes" id="UP000275024">
    <property type="component" value="Unassembled WGS sequence"/>
</dbReference>
<evidence type="ECO:0000313" key="4">
    <source>
        <dbReference type="Proteomes" id="UP000268652"/>
    </source>
</evidence>
<dbReference type="Pfam" id="PF12147">
    <property type="entry name" value="Methyltransf_20"/>
    <property type="match status" value="1"/>
</dbReference>
<evidence type="ECO:0000313" key="2">
    <source>
        <dbReference type="EMBL" id="RKN08761.1"/>
    </source>
</evidence>
<keyword evidence="2" id="KW-0489">Methyltransferase</keyword>
<sequence>MRMDWHAWHGDYDDADSYLARRLRIVREWIALTLDVAPPGRLRVVSLCAGQGRDLLGVLPDHPRGSDVTARLVELDPRNVGEARRGVAEAGLGEHVEVVAGDAALTDRYAGMVPADLVLACGIFGNVTDADVERAIGFLPQLCARGGSVIWTRHRREPDLVPRVCRWFEERGFERVWLTEPERGFGVGVHRFTGEPEELAAGARMFTFLT</sequence>
<dbReference type="EMBL" id="RBDY01000010">
    <property type="protein sequence ID" value="RKN21919.1"/>
    <property type="molecule type" value="Genomic_DNA"/>
</dbReference>
<dbReference type="Proteomes" id="UP000268652">
    <property type="component" value="Unassembled WGS sequence"/>
</dbReference>